<dbReference type="InterPro" id="IPR036945">
    <property type="entry name" value="DAGK_sf"/>
</dbReference>
<dbReference type="PANTHER" id="PTHR34299:SF1">
    <property type="entry name" value="DIACYLGLYCEROL KINASE"/>
    <property type="match status" value="1"/>
</dbReference>
<feature type="transmembrane region" description="Helical" evidence="19">
    <location>
        <begin position="102"/>
        <end position="123"/>
    </location>
</feature>
<evidence type="ECO:0000256" key="15">
    <source>
        <dbReference type="PIRSR" id="PIRSR600829-1"/>
    </source>
</evidence>
<feature type="binding site" evidence="18">
    <location>
        <position position="80"/>
    </location>
    <ligand>
        <name>a divalent metal cation</name>
        <dbReference type="ChEBI" id="CHEBI:60240"/>
    </ligand>
</feature>
<feature type="binding site" evidence="18">
    <location>
        <position position="32"/>
    </location>
    <ligand>
        <name>a divalent metal cation</name>
        <dbReference type="ChEBI" id="CHEBI:60240"/>
    </ligand>
</feature>
<dbReference type="GO" id="GO:0008654">
    <property type="term" value="P:phospholipid biosynthetic process"/>
    <property type="evidence" value="ECO:0007669"/>
    <property type="project" value="UniProtKB-KW"/>
</dbReference>
<gene>
    <name evidence="20" type="ORF">COB13_14665</name>
</gene>
<reference evidence="20" key="2">
    <citation type="journal article" date="2018" name="ISME J.">
        <title>A dynamic microbial community with high functional redundancy inhabits the cold, oxic subseafloor aquifer.</title>
        <authorList>
            <person name="Tully B.J."/>
            <person name="Wheat C.G."/>
            <person name="Glazer B.T."/>
            <person name="Huber J.A."/>
        </authorList>
    </citation>
    <scope>NUCLEOTIDE SEQUENCE</scope>
    <source>
        <strain evidence="20">NORP83</strain>
    </source>
</reference>
<keyword evidence="5" id="KW-0808">Transferase</keyword>
<feature type="active site" description="Proton acceptor" evidence="15">
    <location>
        <position position="73"/>
    </location>
</feature>
<dbReference type="GO" id="GO:0005524">
    <property type="term" value="F:ATP binding"/>
    <property type="evidence" value="ECO:0007669"/>
    <property type="project" value="UniProtKB-KW"/>
</dbReference>
<keyword evidence="13" id="KW-0594">Phospholipid biosynthesis</keyword>
<feature type="binding site" evidence="17">
    <location>
        <position position="32"/>
    </location>
    <ligand>
        <name>ATP</name>
        <dbReference type="ChEBI" id="CHEBI:30616"/>
    </ligand>
</feature>
<keyword evidence="14" id="KW-1208">Phospholipid metabolism</keyword>
<evidence type="ECO:0000256" key="19">
    <source>
        <dbReference type="SAM" id="Phobius"/>
    </source>
</evidence>
<dbReference type="PROSITE" id="PS01069">
    <property type="entry name" value="DAGK_PROKAR"/>
    <property type="match status" value="1"/>
</dbReference>
<comment type="similarity">
    <text evidence="2">Belongs to the bacterial diacylglycerol kinase family.</text>
</comment>
<feature type="binding site" evidence="16">
    <location>
        <position position="101"/>
    </location>
    <ligand>
        <name>substrate</name>
    </ligand>
</feature>
<dbReference type="GO" id="GO:0016301">
    <property type="term" value="F:kinase activity"/>
    <property type="evidence" value="ECO:0007669"/>
    <property type="project" value="UniProtKB-KW"/>
</dbReference>
<evidence type="ECO:0000256" key="6">
    <source>
        <dbReference type="ARBA" id="ARBA00022692"/>
    </source>
</evidence>
<dbReference type="GO" id="GO:0005886">
    <property type="term" value="C:plasma membrane"/>
    <property type="evidence" value="ECO:0007669"/>
    <property type="project" value="UniProtKB-SubCell"/>
</dbReference>
<dbReference type="PANTHER" id="PTHR34299">
    <property type="entry name" value="DIACYLGLYCEROL KINASE"/>
    <property type="match status" value="1"/>
</dbReference>
<keyword evidence="8" id="KW-0418">Kinase</keyword>
<dbReference type="GO" id="GO:0046872">
    <property type="term" value="F:metal ion binding"/>
    <property type="evidence" value="ECO:0007669"/>
    <property type="project" value="UniProtKB-KW"/>
</dbReference>
<keyword evidence="11" id="KW-0443">Lipid metabolism</keyword>
<evidence type="ECO:0000256" key="3">
    <source>
        <dbReference type="ARBA" id="ARBA00022475"/>
    </source>
</evidence>
<feature type="binding site" evidence="17">
    <location>
        <begin position="97"/>
        <end position="98"/>
    </location>
    <ligand>
        <name>ATP</name>
        <dbReference type="ChEBI" id="CHEBI:30616"/>
    </ligand>
</feature>
<evidence type="ECO:0000256" key="8">
    <source>
        <dbReference type="ARBA" id="ARBA00022777"/>
    </source>
</evidence>
<name>A0A2A4YTM4_9PROT</name>
<reference key="1">
    <citation type="submission" date="2017-08" db="EMBL/GenBank/DDBJ databases">
        <title>A dynamic microbial community with high functional redundancy inhabits the cold, oxic subseafloor aquifer.</title>
        <authorList>
            <person name="Tully B.J."/>
            <person name="Wheat C.G."/>
            <person name="Glazer B.T."/>
            <person name="Huber J.A."/>
        </authorList>
    </citation>
    <scope>NUCLEOTIDE SEQUENCE [LARGE SCALE GENOMIC DNA]</scope>
</reference>
<evidence type="ECO:0000256" key="11">
    <source>
        <dbReference type="ARBA" id="ARBA00023098"/>
    </source>
</evidence>
<evidence type="ECO:0000256" key="13">
    <source>
        <dbReference type="ARBA" id="ARBA00023209"/>
    </source>
</evidence>
<feature type="transmembrane region" description="Helical" evidence="19">
    <location>
        <begin position="39"/>
        <end position="61"/>
    </location>
</feature>
<evidence type="ECO:0008006" key="21">
    <source>
        <dbReference type="Google" id="ProtNLM"/>
    </source>
</evidence>
<evidence type="ECO:0000256" key="16">
    <source>
        <dbReference type="PIRSR" id="PIRSR600829-2"/>
    </source>
</evidence>
<evidence type="ECO:0000256" key="9">
    <source>
        <dbReference type="ARBA" id="ARBA00022840"/>
    </source>
</evidence>
<comment type="subcellular location">
    <subcellularLocation>
        <location evidence="1">Cell membrane</location>
        <topology evidence="1">Multi-pass membrane protein</topology>
    </subcellularLocation>
</comment>
<evidence type="ECO:0000313" key="20">
    <source>
        <dbReference type="EMBL" id="PCI97960.1"/>
    </source>
</evidence>
<proteinExistence type="inferred from homology"/>
<dbReference type="InterPro" id="IPR000829">
    <property type="entry name" value="DAGK"/>
</dbReference>
<keyword evidence="6 19" id="KW-0812">Transmembrane</keyword>
<dbReference type="EMBL" id="NVUS01000025">
    <property type="protein sequence ID" value="PCI97960.1"/>
    <property type="molecule type" value="Genomic_DNA"/>
</dbReference>
<evidence type="ECO:0000256" key="1">
    <source>
        <dbReference type="ARBA" id="ARBA00004651"/>
    </source>
</evidence>
<keyword evidence="18" id="KW-0479">Metal-binding</keyword>
<sequence length="125" mass="14269">MSNKRTSSNYVIQFFQACQYSLKGVIFVYKTETSFRRNLFFLFLSLLLSYYFSLSFIYFWAINIPFIAGLAIECLNTAIESIVDQLEVENELMGAAKDCGSAAVAIMLLIGGAMWVHYIYLVYFG</sequence>
<dbReference type="Pfam" id="PF01219">
    <property type="entry name" value="DAGK_prokar"/>
    <property type="match status" value="1"/>
</dbReference>
<evidence type="ECO:0000256" key="14">
    <source>
        <dbReference type="ARBA" id="ARBA00023264"/>
    </source>
</evidence>
<keyword evidence="3" id="KW-1003">Cell membrane</keyword>
<dbReference type="Gene3D" id="1.10.287.3610">
    <property type="match status" value="1"/>
</dbReference>
<evidence type="ECO:0000256" key="10">
    <source>
        <dbReference type="ARBA" id="ARBA00022989"/>
    </source>
</evidence>
<evidence type="ECO:0000256" key="17">
    <source>
        <dbReference type="PIRSR" id="PIRSR600829-3"/>
    </source>
</evidence>
<keyword evidence="18" id="KW-0460">Magnesium</keyword>
<dbReference type="PROSITE" id="PS51257">
    <property type="entry name" value="PROKAR_LIPOPROTEIN"/>
    <property type="match status" value="1"/>
</dbReference>
<keyword evidence="10 19" id="KW-1133">Transmembrane helix</keyword>
<comment type="cofactor">
    <cofactor evidence="18">
        <name>Mg(2+)</name>
        <dbReference type="ChEBI" id="CHEBI:18420"/>
    </cofactor>
    <text evidence="18">Mn(2+), Zn(2+), Cd(2+) and Co(2+) support activity to lesser extents.</text>
</comment>
<evidence type="ECO:0000256" key="18">
    <source>
        <dbReference type="PIRSR" id="PIRSR600829-4"/>
    </source>
</evidence>
<evidence type="ECO:0000256" key="4">
    <source>
        <dbReference type="ARBA" id="ARBA00022516"/>
    </source>
</evidence>
<keyword evidence="4" id="KW-0444">Lipid biosynthesis</keyword>
<feature type="binding site" evidence="16">
    <location>
        <position position="73"/>
    </location>
    <ligand>
        <name>substrate</name>
    </ligand>
</feature>
<evidence type="ECO:0000256" key="5">
    <source>
        <dbReference type="ARBA" id="ARBA00022679"/>
    </source>
</evidence>
<evidence type="ECO:0000256" key="12">
    <source>
        <dbReference type="ARBA" id="ARBA00023136"/>
    </source>
</evidence>
<keyword evidence="7 17" id="KW-0547">Nucleotide-binding</keyword>
<dbReference type="AlphaFoldDB" id="A0A2A4YTM4"/>
<keyword evidence="12 19" id="KW-0472">Membrane</keyword>
<feature type="binding site" evidence="17">
    <location>
        <position position="80"/>
    </location>
    <ligand>
        <name>ATP</name>
        <dbReference type="ChEBI" id="CHEBI:30616"/>
    </ligand>
</feature>
<keyword evidence="9 17" id="KW-0067">ATP-binding</keyword>
<evidence type="ECO:0000256" key="7">
    <source>
        <dbReference type="ARBA" id="ARBA00022741"/>
    </source>
</evidence>
<protein>
    <recommendedName>
        <fullName evidence="21">Diacylglycerol kinase</fullName>
    </recommendedName>
</protein>
<comment type="caution">
    <text evidence="20">The sequence shown here is derived from an EMBL/GenBank/DDBJ whole genome shotgun (WGS) entry which is preliminary data.</text>
</comment>
<evidence type="ECO:0000256" key="2">
    <source>
        <dbReference type="ARBA" id="ARBA00005967"/>
    </source>
</evidence>
<organism evidence="20">
    <name type="scientific">OCS116 cluster bacterium</name>
    <dbReference type="NCBI Taxonomy" id="2030921"/>
    <lineage>
        <taxon>Bacteria</taxon>
        <taxon>Pseudomonadati</taxon>
        <taxon>Pseudomonadota</taxon>
        <taxon>Alphaproteobacteria</taxon>
        <taxon>OCS116 cluster</taxon>
    </lineage>
</organism>
<accession>A0A2A4YTM4</accession>
<feature type="binding site" evidence="17">
    <location>
        <position position="20"/>
    </location>
    <ligand>
        <name>ATP</name>
        <dbReference type="ChEBI" id="CHEBI:30616"/>
    </ligand>
</feature>